<feature type="compositionally biased region" description="Basic and acidic residues" evidence="1">
    <location>
        <begin position="11"/>
        <end position="21"/>
    </location>
</feature>
<dbReference type="AlphaFoldDB" id="A0AA35TCG1"/>
<keyword evidence="2" id="KW-0472">Membrane</keyword>
<evidence type="ECO:0000256" key="1">
    <source>
        <dbReference type="SAM" id="MobiDB-lite"/>
    </source>
</evidence>
<reference evidence="3" key="1">
    <citation type="submission" date="2023-03" db="EMBL/GenBank/DDBJ databases">
        <authorList>
            <person name="Steffen K."/>
            <person name="Cardenas P."/>
        </authorList>
    </citation>
    <scope>NUCLEOTIDE SEQUENCE</scope>
</reference>
<evidence type="ECO:0000313" key="3">
    <source>
        <dbReference type="EMBL" id="CAI8045755.1"/>
    </source>
</evidence>
<accession>A0AA35TCG1</accession>
<keyword evidence="2" id="KW-1133">Transmembrane helix</keyword>
<sequence>MEDFASLTAEARSHDDNREETSPTQKYPPAYPPSSATAIPQTAAGGSVTASVLTYQPQPYTWGSGISEEGRGNLGGNPSHAAADRMFAISVCMCIVCCLCGSPLTLACFIPAILLSAKVNDLAEDGDRTKALNTARVLIIVGAVAGVVITVIAIIWNVYRIRSLQSEEDQNDYN</sequence>
<gene>
    <name evidence="3" type="ORF">GBAR_LOCUS25310</name>
</gene>
<name>A0AA35TCG1_GEOBA</name>
<evidence type="ECO:0000256" key="2">
    <source>
        <dbReference type="SAM" id="Phobius"/>
    </source>
</evidence>
<feature type="transmembrane region" description="Helical" evidence="2">
    <location>
        <begin position="137"/>
        <end position="159"/>
    </location>
</feature>
<organism evidence="3 4">
    <name type="scientific">Geodia barretti</name>
    <name type="common">Barrett's horny sponge</name>
    <dbReference type="NCBI Taxonomy" id="519541"/>
    <lineage>
        <taxon>Eukaryota</taxon>
        <taxon>Metazoa</taxon>
        <taxon>Porifera</taxon>
        <taxon>Demospongiae</taxon>
        <taxon>Heteroscleromorpha</taxon>
        <taxon>Tetractinellida</taxon>
        <taxon>Astrophorina</taxon>
        <taxon>Geodiidae</taxon>
        <taxon>Geodia</taxon>
    </lineage>
</organism>
<dbReference type="EMBL" id="CASHTH010003505">
    <property type="protein sequence ID" value="CAI8045755.1"/>
    <property type="molecule type" value="Genomic_DNA"/>
</dbReference>
<keyword evidence="2" id="KW-0812">Transmembrane</keyword>
<keyword evidence="4" id="KW-1185">Reference proteome</keyword>
<proteinExistence type="predicted"/>
<evidence type="ECO:0000313" key="4">
    <source>
        <dbReference type="Proteomes" id="UP001174909"/>
    </source>
</evidence>
<comment type="caution">
    <text evidence="3">The sequence shown here is derived from an EMBL/GenBank/DDBJ whole genome shotgun (WGS) entry which is preliminary data.</text>
</comment>
<feature type="transmembrane region" description="Helical" evidence="2">
    <location>
        <begin position="87"/>
        <end position="117"/>
    </location>
</feature>
<protein>
    <submittedName>
        <fullName evidence="3">Uncharacterized protein</fullName>
    </submittedName>
</protein>
<feature type="region of interest" description="Disordered" evidence="1">
    <location>
        <begin position="1"/>
        <end position="39"/>
    </location>
</feature>
<dbReference type="Proteomes" id="UP001174909">
    <property type="component" value="Unassembled WGS sequence"/>
</dbReference>